<evidence type="ECO:0000313" key="8">
    <source>
        <dbReference type="EMBL" id="MDQ0512039.1"/>
    </source>
</evidence>
<evidence type="ECO:0000256" key="5">
    <source>
        <dbReference type="ARBA" id="ARBA00023136"/>
    </source>
</evidence>
<organism evidence="8 9">
    <name type="scientific">Ancylobacter amanitiformis</name>
    <dbReference type="NCBI Taxonomy" id="217069"/>
    <lineage>
        <taxon>Bacteria</taxon>
        <taxon>Pseudomonadati</taxon>
        <taxon>Pseudomonadota</taxon>
        <taxon>Alphaproteobacteria</taxon>
        <taxon>Hyphomicrobiales</taxon>
        <taxon>Xanthobacteraceae</taxon>
        <taxon>Ancylobacter</taxon>
    </lineage>
</organism>
<feature type="transmembrane region" description="Helical" evidence="6">
    <location>
        <begin position="24"/>
        <end position="44"/>
    </location>
</feature>
<evidence type="ECO:0000313" key="9">
    <source>
        <dbReference type="Proteomes" id="UP001235094"/>
    </source>
</evidence>
<feature type="transmembrane region" description="Helical" evidence="6">
    <location>
        <begin position="90"/>
        <end position="108"/>
    </location>
</feature>
<keyword evidence="9" id="KW-1185">Reference proteome</keyword>
<accession>A0ABU0LTN9</accession>
<proteinExistence type="inferred from homology"/>
<keyword evidence="4 6" id="KW-1133">Transmembrane helix</keyword>
<feature type="transmembrane region" description="Helical" evidence="6">
    <location>
        <begin position="114"/>
        <end position="133"/>
    </location>
</feature>
<name>A0ABU0LTN9_9HYPH</name>
<sequence length="154" mass="16048">MPETKPPKPSGLDRAALLARLRHILLFAALGGVGTAAHYAVLITLVQGGLAGPVAGSTAGFLVGALVNYQFSRHVVFRSAKPHREAMTKFFLVAGVGLLLNAGLMALIAGRLGVPYLLAQVGVTGLLVLWHYGANAVWTFREKGVPAAPTNGGR</sequence>
<feature type="transmembrane region" description="Helical" evidence="6">
    <location>
        <begin position="50"/>
        <end position="69"/>
    </location>
</feature>
<evidence type="ECO:0000259" key="7">
    <source>
        <dbReference type="Pfam" id="PF04138"/>
    </source>
</evidence>
<feature type="domain" description="GtrA/DPMS transmembrane" evidence="7">
    <location>
        <begin position="27"/>
        <end position="140"/>
    </location>
</feature>
<evidence type="ECO:0000256" key="6">
    <source>
        <dbReference type="SAM" id="Phobius"/>
    </source>
</evidence>
<dbReference type="PANTHER" id="PTHR38459:SF1">
    <property type="entry name" value="PROPHAGE BACTOPRENOL-LINKED GLUCOSE TRANSLOCASE HOMOLOG"/>
    <property type="match status" value="1"/>
</dbReference>
<protein>
    <submittedName>
        <fullName evidence="8">Flippase GtrA</fullName>
    </submittedName>
</protein>
<dbReference type="InterPro" id="IPR051401">
    <property type="entry name" value="GtrA_CellWall_Glycosyl"/>
</dbReference>
<dbReference type="InterPro" id="IPR007267">
    <property type="entry name" value="GtrA_DPMS_TM"/>
</dbReference>
<dbReference type="Pfam" id="PF04138">
    <property type="entry name" value="GtrA_DPMS_TM"/>
    <property type="match status" value="1"/>
</dbReference>
<comment type="similarity">
    <text evidence="2">Belongs to the GtrA family.</text>
</comment>
<comment type="subcellular location">
    <subcellularLocation>
        <location evidence="1">Membrane</location>
        <topology evidence="1">Multi-pass membrane protein</topology>
    </subcellularLocation>
</comment>
<dbReference type="PANTHER" id="PTHR38459">
    <property type="entry name" value="PROPHAGE BACTOPRENOL-LINKED GLUCOSE TRANSLOCASE HOMOLOG"/>
    <property type="match status" value="1"/>
</dbReference>
<evidence type="ECO:0000256" key="1">
    <source>
        <dbReference type="ARBA" id="ARBA00004141"/>
    </source>
</evidence>
<keyword evidence="3 6" id="KW-0812">Transmembrane</keyword>
<comment type="caution">
    <text evidence="8">The sequence shown here is derived from an EMBL/GenBank/DDBJ whole genome shotgun (WGS) entry which is preliminary data.</text>
</comment>
<evidence type="ECO:0000256" key="2">
    <source>
        <dbReference type="ARBA" id="ARBA00009399"/>
    </source>
</evidence>
<reference evidence="8 9" key="1">
    <citation type="submission" date="2023-07" db="EMBL/GenBank/DDBJ databases">
        <title>Genomic Encyclopedia of Type Strains, Phase IV (KMG-IV): sequencing the most valuable type-strain genomes for metagenomic binning, comparative biology and taxonomic classification.</title>
        <authorList>
            <person name="Goeker M."/>
        </authorList>
    </citation>
    <scope>NUCLEOTIDE SEQUENCE [LARGE SCALE GENOMIC DNA]</scope>
    <source>
        <strain evidence="8 9">DSM 15561</strain>
    </source>
</reference>
<evidence type="ECO:0000256" key="3">
    <source>
        <dbReference type="ARBA" id="ARBA00022692"/>
    </source>
</evidence>
<keyword evidence="5 6" id="KW-0472">Membrane</keyword>
<dbReference type="EMBL" id="JAUSVR010000009">
    <property type="protein sequence ID" value="MDQ0512039.1"/>
    <property type="molecule type" value="Genomic_DNA"/>
</dbReference>
<evidence type="ECO:0000256" key="4">
    <source>
        <dbReference type="ARBA" id="ARBA00022989"/>
    </source>
</evidence>
<dbReference type="Proteomes" id="UP001235094">
    <property type="component" value="Unassembled WGS sequence"/>
</dbReference>
<gene>
    <name evidence="8" type="ORF">QOZ99_002939</name>
</gene>